<evidence type="ECO:0000313" key="2">
    <source>
        <dbReference type="EMBL" id="SIS40751.1"/>
    </source>
</evidence>
<evidence type="ECO:0000256" key="1">
    <source>
        <dbReference type="SAM" id="Phobius"/>
    </source>
</evidence>
<reference evidence="3" key="1">
    <citation type="submission" date="2017-01" db="EMBL/GenBank/DDBJ databases">
        <authorList>
            <person name="Varghese N."/>
            <person name="Submissions S."/>
        </authorList>
    </citation>
    <scope>NUCLEOTIDE SEQUENCE [LARGE SCALE GENOMIC DNA]</scope>
    <source>
        <strain evidence="3">DSM 22306</strain>
    </source>
</reference>
<feature type="transmembrane region" description="Helical" evidence="1">
    <location>
        <begin position="38"/>
        <end position="57"/>
    </location>
</feature>
<dbReference type="Proteomes" id="UP000185999">
    <property type="component" value="Unassembled WGS sequence"/>
</dbReference>
<feature type="transmembrane region" description="Helical" evidence="1">
    <location>
        <begin position="6"/>
        <end position="26"/>
    </location>
</feature>
<gene>
    <name evidence="2" type="ORF">SAMN05421760_101152</name>
</gene>
<dbReference type="RefSeq" id="WP_054339775.1">
    <property type="nucleotide sequence ID" value="NZ_FTOE01000001.1"/>
</dbReference>
<keyword evidence="1" id="KW-0812">Transmembrane</keyword>
<keyword evidence="1" id="KW-1133">Transmembrane helix</keyword>
<dbReference type="OrthoDB" id="6118903at2"/>
<protein>
    <submittedName>
        <fullName evidence="2">Uncharacterized protein</fullName>
    </submittedName>
</protein>
<dbReference type="EMBL" id="FTOE01000001">
    <property type="protein sequence ID" value="SIS40751.1"/>
    <property type="molecule type" value="Genomic_DNA"/>
</dbReference>
<dbReference type="AlphaFoldDB" id="A0A1N7IUV0"/>
<keyword evidence="1" id="KW-0472">Membrane</keyword>
<evidence type="ECO:0000313" key="3">
    <source>
        <dbReference type="Proteomes" id="UP000185999"/>
    </source>
</evidence>
<organism evidence="2 3">
    <name type="scientific">Neptunomonas antarctica</name>
    <dbReference type="NCBI Taxonomy" id="619304"/>
    <lineage>
        <taxon>Bacteria</taxon>
        <taxon>Pseudomonadati</taxon>
        <taxon>Pseudomonadota</taxon>
        <taxon>Gammaproteobacteria</taxon>
        <taxon>Oceanospirillales</taxon>
        <taxon>Oceanospirillaceae</taxon>
        <taxon>Neptunomonas</taxon>
    </lineage>
</organism>
<dbReference type="STRING" id="619304.SAMN05421760_101152"/>
<proteinExistence type="predicted"/>
<keyword evidence="3" id="KW-1185">Reference proteome</keyword>
<accession>A0A1N7IUV0</accession>
<sequence length="220" mass="24488">MDAHTLGNLAGRFFISALLVYIIILSCNRFQLKMKRPLAVIGTLLLFILGMASHAVADERAKRPFAVTAIPQAGLQIYIPDRPAWHWETELRQDAYAIVLTTPENYYPPARLDIVRIPNQKINTGTLPLVAMSGLKTVRKKMGIAEPFTVKNMHKVSYGDIVGYEEIISMKTQGQTFAIKSFMGMLPSGLPISFFLATGDGQLSHIEPMIEKIMSHTSQL</sequence>
<name>A0A1N7IUV0_9GAMM</name>